<dbReference type="RefSeq" id="WP_143165617.1">
    <property type="nucleotide sequence ID" value="NZ_FQXG01000003.1"/>
</dbReference>
<dbReference type="AlphaFoldDB" id="A0A1M5TZL1"/>
<keyword evidence="1" id="KW-0812">Transmembrane</keyword>
<organism evidence="2 3">
    <name type="scientific">Ferrimonas marina</name>
    <dbReference type="NCBI Taxonomy" id="299255"/>
    <lineage>
        <taxon>Bacteria</taxon>
        <taxon>Pseudomonadati</taxon>
        <taxon>Pseudomonadota</taxon>
        <taxon>Gammaproteobacteria</taxon>
        <taxon>Alteromonadales</taxon>
        <taxon>Ferrimonadaceae</taxon>
        <taxon>Ferrimonas</taxon>
    </lineage>
</organism>
<sequence length="158" mass="17758">MRYAVETDNDTSLQMEQHDLTALMAKAQWVGSLRRWLLSPVSYVTPILLMPLSAVAGSWIAALGFGLAISSVIGLLFVERQLFWPMQSDLISQQDLLRQRLQQLGSRPGSEEGVEEAIALCQQIKSLHQVASVLKHQPWMGSPALDQEIIRYRSLQEQ</sequence>
<proteinExistence type="predicted"/>
<name>A0A1M5TZL1_9GAMM</name>
<keyword evidence="1" id="KW-1133">Transmembrane helix</keyword>
<dbReference type="Proteomes" id="UP000184268">
    <property type="component" value="Unassembled WGS sequence"/>
</dbReference>
<reference evidence="2 3" key="1">
    <citation type="submission" date="2016-11" db="EMBL/GenBank/DDBJ databases">
        <authorList>
            <person name="Jaros S."/>
            <person name="Januszkiewicz K."/>
            <person name="Wedrychowicz H."/>
        </authorList>
    </citation>
    <scope>NUCLEOTIDE SEQUENCE [LARGE SCALE GENOMIC DNA]</scope>
    <source>
        <strain evidence="2 3">DSM 16917</strain>
    </source>
</reference>
<keyword evidence="3" id="KW-1185">Reference proteome</keyword>
<evidence type="ECO:0000256" key="1">
    <source>
        <dbReference type="SAM" id="Phobius"/>
    </source>
</evidence>
<gene>
    <name evidence="2" type="ORF">SAMN02745129_2346</name>
</gene>
<evidence type="ECO:0000313" key="3">
    <source>
        <dbReference type="Proteomes" id="UP000184268"/>
    </source>
</evidence>
<keyword evidence="1" id="KW-0472">Membrane</keyword>
<evidence type="ECO:0000313" key="2">
    <source>
        <dbReference type="EMBL" id="SHH56265.1"/>
    </source>
</evidence>
<dbReference type="EMBL" id="FQXG01000003">
    <property type="protein sequence ID" value="SHH56265.1"/>
    <property type="molecule type" value="Genomic_DNA"/>
</dbReference>
<feature type="transmembrane region" description="Helical" evidence="1">
    <location>
        <begin position="59"/>
        <end position="78"/>
    </location>
</feature>
<protein>
    <submittedName>
        <fullName evidence="2">Uncharacterized protein</fullName>
    </submittedName>
</protein>
<accession>A0A1M5TZL1</accession>